<protein>
    <submittedName>
        <fullName evidence="2">Glyoxalase/bleomycin resistance protein/dioxygenase</fullName>
    </submittedName>
</protein>
<dbReference type="InterPro" id="IPR004360">
    <property type="entry name" value="Glyas_Fos-R_dOase_dom"/>
</dbReference>
<evidence type="ECO:0000313" key="2">
    <source>
        <dbReference type="EMBL" id="ACB73408.1"/>
    </source>
</evidence>
<dbReference type="Gene3D" id="3.10.180.10">
    <property type="entry name" value="2,3-Dihydroxybiphenyl 1,2-Dioxygenase, domain 1"/>
    <property type="match status" value="1"/>
</dbReference>
<keyword evidence="3" id="KW-1185">Reference proteome</keyword>
<dbReference type="InterPro" id="IPR029068">
    <property type="entry name" value="Glyas_Bleomycin-R_OHBP_Dase"/>
</dbReference>
<organism evidence="2 3">
    <name type="scientific">Opitutus terrae (strain DSM 11246 / JCM 15787 / PB90-1)</name>
    <dbReference type="NCBI Taxonomy" id="452637"/>
    <lineage>
        <taxon>Bacteria</taxon>
        <taxon>Pseudomonadati</taxon>
        <taxon>Verrucomicrobiota</taxon>
        <taxon>Opitutia</taxon>
        <taxon>Opitutales</taxon>
        <taxon>Opitutaceae</taxon>
        <taxon>Opitutus</taxon>
    </lineage>
</organism>
<sequence length="105" mass="11906">MKFRSNNCVRVHLPDLKKAEAFFTGVLGFRLTDKSATQLEYDTGRFLLCVNKSEQPLPPIPSFTVISVKDAKEHLLAHGCEIVEDHGTSLYFRDPFGMVYDVIED</sequence>
<dbReference type="RefSeq" id="WP_012372946.1">
    <property type="nucleotide sequence ID" value="NC_010571.1"/>
</dbReference>
<accession>B1ZMF5</accession>
<dbReference type="HOGENOM" id="CLU_2233770_0_0_0"/>
<name>B1ZMF5_OPITP</name>
<keyword evidence="2" id="KW-0560">Oxidoreductase</keyword>
<dbReference type="GO" id="GO:0051213">
    <property type="term" value="F:dioxygenase activity"/>
    <property type="evidence" value="ECO:0007669"/>
    <property type="project" value="UniProtKB-KW"/>
</dbReference>
<dbReference type="AlphaFoldDB" id="B1ZMF5"/>
<dbReference type="Pfam" id="PF00903">
    <property type="entry name" value="Glyoxalase"/>
    <property type="match status" value="1"/>
</dbReference>
<dbReference type="OrthoDB" id="120485at2"/>
<dbReference type="eggNOG" id="COG0346">
    <property type="taxonomic scope" value="Bacteria"/>
</dbReference>
<evidence type="ECO:0000259" key="1">
    <source>
        <dbReference type="Pfam" id="PF00903"/>
    </source>
</evidence>
<feature type="domain" description="Glyoxalase/fosfomycin resistance/dioxygenase" evidence="1">
    <location>
        <begin position="14"/>
        <end position="98"/>
    </location>
</feature>
<dbReference type="Proteomes" id="UP000007013">
    <property type="component" value="Chromosome"/>
</dbReference>
<evidence type="ECO:0000313" key="3">
    <source>
        <dbReference type="Proteomes" id="UP000007013"/>
    </source>
</evidence>
<dbReference type="EMBL" id="CP001032">
    <property type="protein sequence ID" value="ACB73408.1"/>
    <property type="molecule type" value="Genomic_DNA"/>
</dbReference>
<dbReference type="SUPFAM" id="SSF54593">
    <property type="entry name" value="Glyoxalase/Bleomycin resistance protein/Dihydroxybiphenyl dioxygenase"/>
    <property type="match status" value="1"/>
</dbReference>
<keyword evidence="2" id="KW-0223">Dioxygenase</keyword>
<proteinExistence type="predicted"/>
<gene>
    <name evidence="2" type="ordered locus">Oter_0117</name>
</gene>
<reference evidence="2 3" key="1">
    <citation type="journal article" date="2011" name="J. Bacteriol.">
        <title>Genome sequence of the verrucomicrobium Opitutus terrae PB90-1, an abundant inhabitant of rice paddy soil ecosystems.</title>
        <authorList>
            <person name="van Passel M.W."/>
            <person name="Kant R."/>
            <person name="Palva A."/>
            <person name="Copeland A."/>
            <person name="Lucas S."/>
            <person name="Lapidus A."/>
            <person name="Glavina del Rio T."/>
            <person name="Pitluck S."/>
            <person name="Goltsman E."/>
            <person name="Clum A."/>
            <person name="Sun H."/>
            <person name="Schmutz J."/>
            <person name="Larimer F.W."/>
            <person name="Land M.L."/>
            <person name="Hauser L."/>
            <person name="Kyrpides N."/>
            <person name="Mikhailova N."/>
            <person name="Richardson P.P."/>
            <person name="Janssen P.H."/>
            <person name="de Vos W.M."/>
            <person name="Smidt H."/>
        </authorList>
    </citation>
    <scope>NUCLEOTIDE SEQUENCE [LARGE SCALE GENOMIC DNA]</scope>
    <source>
        <strain evidence="3">DSM 11246 / JCM 15787 / PB90-1</strain>
    </source>
</reference>
<dbReference type="KEGG" id="ote:Oter_0117"/>